<keyword evidence="2" id="KW-1185">Reference proteome</keyword>
<gene>
    <name evidence="1" type="ORF">ACH24_06090</name>
</gene>
<accession>A0AAC8ZMY0</accession>
<dbReference type="KEGG" id="fper:ACH24_06090"/>
<evidence type="ECO:0000313" key="2">
    <source>
        <dbReference type="Proteomes" id="UP000242800"/>
    </source>
</evidence>
<sequence>MMHHLGISDEIWQKTTLQQQAAEAYQNQILTDDKQITQELAYKQQQRKIADTKAKTQDTTSIPDVSFIVINIKHLSMIGIMILKHL</sequence>
<name>A0AAC8ZMY0_9GAMM</name>
<evidence type="ECO:0000313" key="1">
    <source>
        <dbReference type="EMBL" id="ALB02161.1"/>
    </source>
</evidence>
<dbReference type="EMBL" id="CP012505">
    <property type="protein sequence ID" value="ALB02161.1"/>
    <property type="molecule type" value="Genomic_DNA"/>
</dbReference>
<proteinExistence type="predicted"/>
<dbReference type="AlphaFoldDB" id="A0AAC8ZMY0"/>
<organism evidence="1 2">
    <name type="scientific">Francisella persica ATCC VR-331</name>
    <dbReference type="NCBI Taxonomy" id="1086726"/>
    <lineage>
        <taxon>Bacteria</taxon>
        <taxon>Pseudomonadati</taxon>
        <taxon>Pseudomonadota</taxon>
        <taxon>Gammaproteobacteria</taxon>
        <taxon>Thiotrichales</taxon>
        <taxon>Francisellaceae</taxon>
        <taxon>Francisella</taxon>
    </lineage>
</organism>
<dbReference type="RefSeq" id="WP_227806626.1">
    <property type="nucleotide sequence ID" value="NZ_CP012505.1"/>
</dbReference>
<protein>
    <submittedName>
        <fullName evidence="1">Uncharacterized protein</fullName>
    </submittedName>
</protein>
<reference evidence="1 2" key="1">
    <citation type="journal article" date="2016" name="Int. J. Syst. Evol. Microbiol.">
        <title>Reclassification of Wolbachia persica as Francisella persica comb. nov. and emended description of the family Francisellaceae.</title>
        <authorList>
            <person name="Larson M.A."/>
            <person name="Nalbantoglu U."/>
            <person name="Sayood K."/>
            <person name="Zentz E.B."/>
            <person name="Cer R.Z."/>
            <person name="Iwen P.C."/>
            <person name="Francesconi S.C."/>
            <person name="Bishop-Lilly K.A."/>
            <person name="Mokashi V.P."/>
            <person name="Sjostedt A."/>
            <person name="Hinrichs S.H."/>
        </authorList>
    </citation>
    <scope>NUCLEOTIDE SEQUENCE [LARGE SCALE GENOMIC DNA]</scope>
    <source>
        <strain evidence="1 2">FSC845</strain>
    </source>
</reference>
<dbReference type="Proteomes" id="UP000242800">
    <property type="component" value="Chromosome"/>
</dbReference>